<keyword evidence="1" id="KW-0677">Repeat</keyword>
<dbReference type="InterPro" id="IPR050889">
    <property type="entry name" value="Dendritic_Spine_Reg/Scaffold"/>
</dbReference>
<dbReference type="SMART" id="SM00248">
    <property type="entry name" value="ANK"/>
    <property type="match status" value="2"/>
</dbReference>
<gene>
    <name evidence="4" type="ORF">Sjap_015124</name>
</gene>
<organism evidence="4 5">
    <name type="scientific">Stephania japonica</name>
    <dbReference type="NCBI Taxonomy" id="461633"/>
    <lineage>
        <taxon>Eukaryota</taxon>
        <taxon>Viridiplantae</taxon>
        <taxon>Streptophyta</taxon>
        <taxon>Embryophyta</taxon>
        <taxon>Tracheophyta</taxon>
        <taxon>Spermatophyta</taxon>
        <taxon>Magnoliopsida</taxon>
        <taxon>Ranunculales</taxon>
        <taxon>Menispermaceae</taxon>
        <taxon>Menispermoideae</taxon>
        <taxon>Cissampelideae</taxon>
        <taxon>Stephania</taxon>
    </lineage>
</organism>
<dbReference type="AlphaFoldDB" id="A0AAP0IKF3"/>
<evidence type="ECO:0000313" key="5">
    <source>
        <dbReference type="Proteomes" id="UP001417504"/>
    </source>
</evidence>
<dbReference type="Gene3D" id="1.25.40.20">
    <property type="entry name" value="Ankyrin repeat-containing domain"/>
    <property type="match status" value="1"/>
</dbReference>
<comment type="caution">
    <text evidence="4">The sequence shown here is derived from an EMBL/GenBank/DDBJ whole genome shotgun (WGS) entry which is preliminary data.</text>
</comment>
<dbReference type="PANTHER" id="PTHR24166">
    <property type="entry name" value="ROLLING PEBBLES, ISOFORM B"/>
    <property type="match status" value="1"/>
</dbReference>
<dbReference type="PIRSF" id="PIRSF000654">
    <property type="entry name" value="Integrin-linked_kinase"/>
    <property type="match status" value="1"/>
</dbReference>
<dbReference type="InterPro" id="IPR002110">
    <property type="entry name" value="Ankyrin_rpt"/>
</dbReference>
<evidence type="ECO:0000313" key="4">
    <source>
        <dbReference type="EMBL" id="KAK9116177.1"/>
    </source>
</evidence>
<evidence type="ECO:0000256" key="1">
    <source>
        <dbReference type="ARBA" id="ARBA00022737"/>
    </source>
</evidence>
<dbReference type="PROSITE" id="PS50088">
    <property type="entry name" value="ANK_REPEAT"/>
    <property type="match status" value="1"/>
</dbReference>
<protein>
    <submittedName>
        <fullName evidence="4">Uncharacterized protein</fullName>
    </submittedName>
</protein>
<keyword evidence="2 3" id="KW-0040">ANK repeat</keyword>
<name>A0AAP0IKF3_9MAGN</name>
<dbReference type="PROSITE" id="PS50297">
    <property type="entry name" value="ANK_REP_REGION"/>
    <property type="match status" value="1"/>
</dbReference>
<keyword evidence="5" id="KW-1185">Reference proteome</keyword>
<dbReference type="SUPFAM" id="SSF48403">
    <property type="entry name" value="Ankyrin repeat"/>
    <property type="match status" value="1"/>
</dbReference>
<dbReference type="PANTHER" id="PTHR24166:SF48">
    <property type="entry name" value="PROTEIN VAPYRIN"/>
    <property type="match status" value="1"/>
</dbReference>
<dbReference type="Gene3D" id="1.10.510.10">
    <property type="entry name" value="Transferase(Phosphotransferase) domain 1"/>
    <property type="match status" value="1"/>
</dbReference>
<feature type="repeat" description="ANK" evidence="3">
    <location>
        <begin position="43"/>
        <end position="75"/>
    </location>
</feature>
<dbReference type="SUPFAM" id="SSF56112">
    <property type="entry name" value="Protein kinase-like (PK-like)"/>
    <property type="match status" value="1"/>
</dbReference>
<evidence type="ECO:0000256" key="3">
    <source>
        <dbReference type="PROSITE-ProRule" id="PRU00023"/>
    </source>
</evidence>
<dbReference type="Pfam" id="PF12796">
    <property type="entry name" value="Ank_2"/>
    <property type="match status" value="1"/>
</dbReference>
<sequence>MNRSADFEMQVIGSFLSYASRGDKVGLNQMLLKGTSPDVQDYDRRTALHLAASEGHASIVELLLHYNANVNLQDRWQRTPLTDARLYGHRDICRILEVNGGKDSLDDDNSLTFTHEQSSVEVSIDLSELILKQSSTIEQGNLDQILTSKSRLDLPSSVRYALDIARNLLLDEGGHLKIGEYWVHMLYQRIHPNQEICQRNGTSADDYNQILDTKKDILSFAHIFYMMLEGRLLNLDVNFEITDHLNADGFEPKFRFSRAPARIQQLIKECCDKDPCKRPPFRAIIDILDEVSTHIAKYRCPVC</sequence>
<dbReference type="InterPro" id="IPR036770">
    <property type="entry name" value="Ankyrin_rpt-contain_sf"/>
</dbReference>
<reference evidence="4 5" key="1">
    <citation type="submission" date="2024-01" db="EMBL/GenBank/DDBJ databases">
        <title>Genome assemblies of Stephania.</title>
        <authorList>
            <person name="Yang L."/>
        </authorList>
    </citation>
    <scope>NUCLEOTIDE SEQUENCE [LARGE SCALE GENOMIC DNA]</scope>
    <source>
        <strain evidence="4">QJT</strain>
        <tissue evidence="4">Leaf</tissue>
    </source>
</reference>
<dbReference type="EMBL" id="JBBNAE010000006">
    <property type="protein sequence ID" value="KAK9116177.1"/>
    <property type="molecule type" value="Genomic_DNA"/>
</dbReference>
<evidence type="ECO:0000256" key="2">
    <source>
        <dbReference type="ARBA" id="ARBA00023043"/>
    </source>
</evidence>
<dbReference type="Proteomes" id="UP001417504">
    <property type="component" value="Unassembled WGS sequence"/>
</dbReference>
<proteinExistence type="predicted"/>
<accession>A0AAP0IKF3</accession>
<dbReference type="InterPro" id="IPR011009">
    <property type="entry name" value="Kinase-like_dom_sf"/>
</dbReference>